<gene>
    <name evidence="1" type="ORF">L249_7108</name>
</gene>
<proteinExistence type="predicted"/>
<keyword evidence="2" id="KW-1185">Reference proteome</keyword>
<organism evidence="1 2">
    <name type="scientific">Ophiocordyceps polyrhachis-furcata BCC 54312</name>
    <dbReference type="NCBI Taxonomy" id="1330021"/>
    <lineage>
        <taxon>Eukaryota</taxon>
        <taxon>Fungi</taxon>
        <taxon>Dikarya</taxon>
        <taxon>Ascomycota</taxon>
        <taxon>Pezizomycotina</taxon>
        <taxon>Sordariomycetes</taxon>
        <taxon>Hypocreomycetidae</taxon>
        <taxon>Hypocreales</taxon>
        <taxon>Ophiocordycipitaceae</taxon>
        <taxon>Ophiocordyceps</taxon>
    </lineage>
</organism>
<dbReference type="EMBL" id="LKCN02000003">
    <property type="protein sequence ID" value="RCI14927.1"/>
    <property type="molecule type" value="Genomic_DNA"/>
</dbReference>
<comment type="caution">
    <text evidence="1">The sequence shown here is derived from an EMBL/GenBank/DDBJ whole genome shotgun (WGS) entry which is preliminary data.</text>
</comment>
<feature type="non-terminal residue" evidence="1">
    <location>
        <position position="1"/>
    </location>
</feature>
<evidence type="ECO:0000313" key="1">
    <source>
        <dbReference type="EMBL" id="RCI14927.1"/>
    </source>
</evidence>
<protein>
    <submittedName>
        <fullName evidence="1">Uncharacterized protein</fullName>
    </submittedName>
</protein>
<accession>A0A367LKM0</accession>
<dbReference type="Proteomes" id="UP000253664">
    <property type="component" value="Unassembled WGS sequence"/>
</dbReference>
<evidence type="ECO:0000313" key="2">
    <source>
        <dbReference type="Proteomes" id="UP000253664"/>
    </source>
</evidence>
<name>A0A367LKM0_9HYPO</name>
<dbReference type="AlphaFoldDB" id="A0A367LKM0"/>
<reference evidence="1 2" key="1">
    <citation type="journal article" date="2015" name="BMC Genomics">
        <title>Insights from the genome of Ophiocordyceps polyrhachis-furcata to pathogenicity and host specificity in insect fungi.</title>
        <authorList>
            <person name="Wichadakul D."/>
            <person name="Kobmoo N."/>
            <person name="Ingsriswang S."/>
            <person name="Tangphatsornruang S."/>
            <person name="Chantasingh D."/>
            <person name="Luangsa-ard J.J."/>
            <person name="Eurwilaichitr L."/>
        </authorList>
    </citation>
    <scope>NUCLEOTIDE SEQUENCE [LARGE SCALE GENOMIC DNA]</scope>
    <source>
        <strain evidence="1 2">BCC 54312</strain>
    </source>
</reference>
<sequence length="150" mass="17331">LLTKTKDNSLSYKDFYGYVKDSRQLKKNWRQERWENPPSFIDNFSGIKKIGDLEEDLYVPYPAVSAVLRGVWLPEPESLAKEYFWSVGKKGPNEVICGAKSKEEGGEKEVEMDKELTNQEEELEAGEVFVLRRYFSRYFKRCAQGGVGTD</sequence>